<accession>A0AAD7RZV1</accession>
<comment type="catalytic activity">
    <reaction evidence="30">
        <text>a D-hexose + ATP = a D-hexose 6-phosphate + ADP + H(+)</text>
        <dbReference type="Rhea" id="RHEA:22740"/>
        <dbReference type="ChEBI" id="CHEBI:4194"/>
        <dbReference type="ChEBI" id="CHEBI:15378"/>
        <dbReference type="ChEBI" id="CHEBI:30616"/>
        <dbReference type="ChEBI" id="CHEBI:229467"/>
        <dbReference type="ChEBI" id="CHEBI:456216"/>
        <dbReference type="EC" id="2.7.1.1"/>
    </reaction>
    <physiologicalReaction direction="left-to-right" evidence="30">
        <dbReference type="Rhea" id="RHEA:22741"/>
    </physiologicalReaction>
</comment>
<dbReference type="Pfam" id="PF03643">
    <property type="entry name" value="Vps26"/>
    <property type="match status" value="1"/>
</dbReference>
<keyword evidence="21" id="KW-0347">Helicase</keyword>
<dbReference type="FunFam" id="3.40.50.300:FF:000269">
    <property type="entry name" value="ATP-dependent RNA helicase SUPV3L1, mitochondrial"/>
    <property type="match status" value="1"/>
</dbReference>
<dbReference type="PROSITE" id="PS51748">
    <property type="entry name" value="HEXOKINASE_2"/>
    <property type="match status" value="4"/>
</dbReference>
<keyword evidence="15" id="KW-0963">Cytoplasm</keyword>
<evidence type="ECO:0000256" key="29">
    <source>
        <dbReference type="ARBA" id="ARBA00031873"/>
    </source>
</evidence>
<evidence type="ECO:0000256" key="4">
    <source>
        <dbReference type="ARBA" id="ARBA00004436"/>
    </source>
</evidence>
<dbReference type="Pfam" id="PF18114">
    <property type="entry name" value="Suv3_N"/>
    <property type="match status" value="1"/>
</dbReference>
<evidence type="ECO:0000256" key="13">
    <source>
        <dbReference type="ARBA" id="ARBA00021960"/>
    </source>
</evidence>
<organism evidence="35 36">
    <name type="scientific">Aldrovandia affinis</name>
    <dbReference type="NCBI Taxonomy" id="143900"/>
    <lineage>
        <taxon>Eukaryota</taxon>
        <taxon>Metazoa</taxon>
        <taxon>Chordata</taxon>
        <taxon>Craniata</taxon>
        <taxon>Vertebrata</taxon>
        <taxon>Euteleostomi</taxon>
        <taxon>Actinopterygii</taxon>
        <taxon>Neopterygii</taxon>
        <taxon>Teleostei</taxon>
        <taxon>Notacanthiformes</taxon>
        <taxon>Halosauridae</taxon>
        <taxon>Aldrovandia</taxon>
    </lineage>
</organism>
<dbReference type="PANTHER" id="PTHR19443:SF10">
    <property type="entry name" value="HEXOKINASE-1"/>
    <property type="match status" value="1"/>
</dbReference>
<dbReference type="Pfam" id="PF22527">
    <property type="entry name" value="DEXQc_Suv3"/>
    <property type="match status" value="1"/>
</dbReference>
<dbReference type="Gene3D" id="1.10.1740.140">
    <property type="match status" value="1"/>
</dbReference>
<dbReference type="InterPro" id="IPR043129">
    <property type="entry name" value="ATPase_NBD"/>
</dbReference>
<dbReference type="InterPro" id="IPR022673">
    <property type="entry name" value="Hexokinase_C"/>
</dbReference>
<dbReference type="GO" id="GO:0006006">
    <property type="term" value="P:glucose metabolic process"/>
    <property type="evidence" value="ECO:0007669"/>
    <property type="project" value="TreeGrafter"/>
</dbReference>
<keyword evidence="16" id="KW-0808">Transferase</keyword>
<evidence type="ECO:0000313" key="36">
    <source>
        <dbReference type="Proteomes" id="UP001221898"/>
    </source>
</evidence>
<evidence type="ECO:0000256" key="18">
    <source>
        <dbReference type="ARBA" id="ARBA00022741"/>
    </source>
</evidence>
<evidence type="ECO:0000256" key="24">
    <source>
        <dbReference type="ARBA" id="ARBA00022946"/>
    </source>
</evidence>
<evidence type="ECO:0000256" key="22">
    <source>
        <dbReference type="ARBA" id="ARBA00022840"/>
    </source>
</evidence>
<comment type="catalytic activity">
    <reaction evidence="31">
        <text>ATP + H2O = ADP + phosphate + H(+)</text>
        <dbReference type="Rhea" id="RHEA:13065"/>
        <dbReference type="ChEBI" id="CHEBI:15377"/>
        <dbReference type="ChEBI" id="CHEBI:15378"/>
        <dbReference type="ChEBI" id="CHEBI:30616"/>
        <dbReference type="ChEBI" id="CHEBI:43474"/>
        <dbReference type="ChEBI" id="CHEBI:456216"/>
        <dbReference type="EC" id="3.6.4.13"/>
    </reaction>
</comment>
<dbReference type="PROSITE" id="PS00378">
    <property type="entry name" value="HEXOKINASE_1"/>
    <property type="match status" value="3"/>
</dbReference>
<keyword evidence="23" id="KW-0653">Protein transport</keyword>
<evidence type="ECO:0000256" key="11">
    <source>
        <dbReference type="ARBA" id="ARBA00012324"/>
    </source>
</evidence>
<evidence type="ECO:0000256" key="33">
    <source>
        <dbReference type="SAM" id="MobiDB-lite"/>
    </source>
</evidence>
<dbReference type="Pfam" id="PF18147">
    <property type="entry name" value="Suv3_C_1"/>
    <property type="match status" value="1"/>
</dbReference>
<evidence type="ECO:0000256" key="12">
    <source>
        <dbReference type="ARBA" id="ARBA00012552"/>
    </source>
</evidence>
<evidence type="ECO:0000256" key="14">
    <source>
        <dbReference type="ARBA" id="ARBA00022448"/>
    </source>
</evidence>
<dbReference type="InterPro" id="IPR027417">
    <property type="entry name" value="P-loop_NTPase"/>
</dbReference>
<comment type="similarity">
    <text evidence="10">Belongs to the hexokinase family.</text>
</comment>
<dbReference type="Gene3D" id="3.30.420.40">
    <property type="match status" value="4"/>
</dbReference>
<name>A0AAD7RZV1_9TELE</name>
<dbReference type="Gene3D" id="1.20.58.1080">
    <property type="match status" value="1"/>
</dbReference>
<dbReference type="FunFam" id="1.20.58.1080:FF:000001">
    <property type="entry name" value="ATP-dependent RNA helicase SUPV3L1, mitochondrial"/>
    <property type="match status" value="1"/>
</dbReference>
<keyword evidence="26" id="KW-0472">Membrane</keyword>
<reference evidence="35" key="1">
    <citation type="journal article" date="2023" name="Science">
        <title>Genome structures resolve the early diversification of teleost fishes.</title>
        <authorList>
            <person name="Parey E."/>
            <person name="Louis A."/>
            <person name="Montfort J."/>
            <person name="Bouchez O."/>
            <person name="Roques C."/>
            <person name="Iampietro C."/>
            <person name="Lluch J."/>
            <person name="Castinel A."/>
            <person name="Donnadieu C."/>
            <person name="Desvignes T."/>
            <person name="Floi Bucao C."/>
            <person name="Jouanno E."/>
            <person name="Wen M."/>
            <person name="Mejri S."/>
            <person name="Dirks R."/>
            <person name="Jansen H."/>
            <person name="Henkel C."/>
            <person name="Chen W.J."/>
            <person name="Zahm M."/>
            <person name="Cabau C."/>
            <person name="Klopp C."/>
            <person name="Thompson A.W."/>
            <person name="Robinson-Rechavi M."/>
            <person name="Braasch I."/>
            <person name="Lecointre G."/>
            <person name="Bobe J."/>
            <person name="Postlethwait J.H."/>
            <person name="Berthelot C."/>
            <person name="Roest Crollius H."/>
            <person name="Guiguen Y."/>
        </authorList>
    </citation>
    <scope>NUCLEOTIDE SEQUENCE</scope>
    <source>
        <strain evidence="35">NC1722</strain>
    </source>
</reference>
<evidence type="ECO:0000256" key="1">
    <source>
        <dbReference type="ARBA" id="ARBA00001936"/>
    </source>
</evidence>
<keyword evidence="36" id="KW-1185">Reference proteome</keyword>
<dbReference type="GO" id="GO:0016787">
    <property type="term" value="F:hydrolase activity"/>
    <property type="evidence" value="ECO:0007669"/>
    <property type="project" value="UniProtKB-KW"/>
</dbReference>
<dbReference type="EC" id="3.6.4.13" evidence="12"/>
<evidence type="ECO:0000256" key="15">
    <source>
        <dbReference type="ARBA" id="ARBA00022490"/>
    </source>
</evidence>
<dbReference type="InterPro" id="IPR014752">
    <property type="entry name" value="Arrestin-like_C"/>
</dbReference>
<evidence type="ECO:0000259" key="34">
    <source>
        <dbReference type="PROSITE" id="PS51194"/>
    </source>
</evidence>
<evidence type="ECO:0000256" key="25">
    <source>
        <dbReference type="ARBA" id="ARBA00023128"/>
    </source>
</evidence>
<keyword evidence="24" id="KW-0809">Transit peptide</keyword>
<comment type="catalytic activity">
    <reaction evidence="32">
        <text>D-glucose + ATP = D-glucose 6-phosphate + ADP + H(+)</text>
        <dbReference type="Rhea" id="RHEA:17825"/>
        <dbReference type="ChEBI" id="CHEBI:4167"/>
        <dbReference type="ChEBI" id="CHEBI:15378"/>
        <dbReference type="ChEBI" id="CHEBI:30616"/>
        <dbReference type="ChEBI" id="CHEBI:61548"/>
        <dbReference type="ChEBI" id="CHEBI:456216"/>
        <dbReference type="EC" id="2.7.1.1"/>
    </reaction>
    <physiologicalReaction direction="left-to-right" evidence="32">
        <dbReference type="Rhea" id="RHEA:17826"/>
    </physiologicalReaction>
</comment>
<keyword evidence="22" id="KW-0067">ATP-binding</keyword>
<dbReference type="GO" id="GO:0003724">
    <property type="term" value="F:RNA helicase activity"/>
    <property type="evidence" value="ECO:0007669"/>
    <property type="project" value="UniProtKB-EC"/>
</dbReference>
<dbReference type="FunFam" id="3.40.50.300:FF:000446">
    <property type="entry name" value="ATP-dependent RNA helicase SUPV3L1, mitochondrial"/>
    <property type="match status" value="1"/>
</dbReference>
<dbReference type="Pfam" id="PF12513">
    <property type="entry name" value="SUV3_C"/>
    <property type="match status" value="1"/>
</dbReference>
<keyword evidence="20" id="KW-0378">Hydrolase</keyword>
<dbReference type="Pfam" id="PF00271">
    <property type="entry name" value="Helicase_C"/>
    <property type="match status" value="1"/>
</dbReference>
<keyword evidence="17" id="KW-0677">Repeat</keyword>
<evidence type="ECO:0000256" key="31">
    <source>
        <dbReference type="ARBA" id="ARBA00047984"/>
    </source>
</evidence>
<comment type="pathway">
    <text evidence="7">Carbohydrate metabolism; hexose metabolism.</text>
</comment>
<dbReference type="InterPro" id="IPR001312">
    <property type="entry name" value="Hexokinase"/>
</dbReference>
<keyword evidence="18" id="KW-0547">Nucleotide-binding</keyword>
<dbReference type="EC" id="2.7.1.1" evidence="11"/>
<evidence type="ECO:0000256" key="20">
    <source>
        <dbReference type="ARBA" id="ARBA00022801"/>
    </source>
</evidence>
<dbReference type="Gene3D" id="3.40.367.20">
    <property type="match status" value="4"/>
</dbReference>
<comment type="subcellular location">
    <subcellularLocation>
        <location evidence="5">Cytoplasm</location>
    </subcellularLocation>
    <subcellularLocation>
        <location evidence="4">Mitochondrion matrix</location>
        <location evidence="4">Mitochondrion nucleoid</location>
    </subcellularLocation>
    <subcellularLocation>
        <location evidence="3">Mitochondrion membrane</location>
        <topology evidence="3">Peripheral membrane protein</topology>
    </subcellularLocation>
</comment>
<keyword evidence="28" id="KW-1135">Mitochondrion nucleoid</keyword>
<dbReference type="EMBL" id="JAINUG010000139">
    <property type="protein sequence ID" value="KAJ8393273.1"/>
    <property type="molecule type" value="Genomic_DNA"/>
</dbReference>
<protein>
    <recommendedName>
        <fullName evidence="13">ATP-dependent RNA helicase SUPV3L1, mitochondrial</fullName>
        <ecNumber evidence="11">2.7.1.1</ecNumber>
        <ecNumber evidence="12">3.6.4.13</ecNumber>
    </recommendedName>
    <alternativeName>
        <fullName evidence="29">Suppressor of var1 3-like protein 1</fullName>
    </alternativeName>
</protein>
<evidence type="ECO:0000256" key="17">
    <source>
        <dbReference type="ARBA" id="ARBA00022737"/>
    </source>
</evidence>
<evidence type="ECO:0000256" key="10">
    <source>
        <dbReference type="ARBA" id="ARBA00009225"/>
    </source>
</evidence>
<dbReference type="GO" id="GO:0006886">
    <property type="term" value="P:intracellular protein transport"/>
    <property type="evidence" value="ECO:0007669"/>
    <property type="project" value="InterPro"/>
</dbReference>
<evidence type="ECO:0000256" key="3">
    <source>
        <dbReference type="ARBA" id="ARBA00004318"/>
    </source>
</evidence>
<evidence type="ECO:0000256" key="16">
    <source>
        <dbReference type="ARBA" id="ARBA00022679"/>
    </source>
</evidence>
<dbReference type="FunFam" id="2.60.40.640:FF:000002">
    <property type="entry name" value="Vacuolar protein sorting-associated protein 26A"/>
    <property type="match status" value="1"/>
</dbReference>
<dbReference type="InterPro" id="IPR022672">
    <property type="entry name" value="Hexokinase_N"/>
</dbReference>
<dbReference type="GO" id="GO:0001678">
    <property type="term" value="P:intracellular glucose homeostasis"/>
    <property type="evidence" value="ECO:0007669"/>
    <property type="project" value="InterPro"/>
</dbReference>
<sequence>MTKEEFRKVYKGSGLRPYTFWKPVEMSFLGGLFGPVCEIDVILNDAETRKIAELKTEEGKMEKHFLFYDGESVSGKVNLTVKQTGKRLEHQGIRIEFVGQIELFSDKSNTHEFVNLVKELALPGELTQNRSYDFEFMQVEKPYESYVGANVRLRYFLKVTMVRRLSDLVKEYDLIVHQLATYPDVNNSIKMEVGIEDCLHIEFEYNKSKYHLKDVIVGKIYFLLVRIKIQHMELQLIKKEVTGIGPSTTTETETVAKYEIMDGAPVKGESIPIRLFMAGYDLTATMRDVNKKFSVRYFLNLVLVDEEDRRYFKQQEIILWRKAPEKLKKRNFHQRYEPPEPRLSLPAEQPEIRNVSSNSSSRRPDTSLFVPLNIKSDQSDDGTVGAELTQPLDKSELLKVLNRFYKRKEMQRLASEHGLDARLFHQAFISFRKYVLEMGTLGADLHIILNDICCGAGHIDDIYPYFMRHAKQIFPMLDCMDDLREISDLRVPANWYPEARAIERKVIFHAGPTNSGKTYHAIQRYLAAKSGVYCGPLKLLAHEIFEKSNNAGVPCDLVTGEDRTIVDPEGRQAGHVACTIEMCNVTTPYEVAVIDEIQMIRDLSRGWAWTRALLGLCAEEIHVCGEAAAISFVTELMYTTGEEVEVRNYERLTPFSVLDQAVESLDNLRPGDCIVCFSKNDIYSISRQIEVLGLECAVIYGSLPPGTKLSQAKKFNDPDDPCKILIATDAIGMGLNLSIKRIIFNSLMKPSINEKGEKEMDTISTSQALQISGRAGRFSSVFEEGEVTTMHRDDLPVLKDILSRTVDPIETAGLHPTADQIEMFAYHLPEATLSNLIDIFVSLSQVDGFYFVCNIDDFKFLADMIQHIPLNLRSRYVFCTAPINKKQPFVCTSFLKFARQFSRDEPLTFNWVCRHITWPLAPPHNIKDLVHLEAVHDVLDLYLWLSYRFMDMFPDANLIRDVQKELDDTIQEGVRNITRLIRASDTQGPRAQPQRMGRGSKALSSRAEQWGADSSLSSRLLQDGLLTPDLLQRLQREWLEQQDHHGHTGKASTTRYTPLLFLHSTQRVSRSFVQCICAALHAAPLQEDQIQKVDRFLYSMRLSNDQLQDISARFHAEMVKGLSHESNATATVKMLPTHVFSTPDGSEKGEFLALDLGGSQFKVLQVKVSEDGKRKVEMESHTYPIPAEIINGRGTDLFSYVAESLKDFMQKNNINHKKIPLGFTFSFPCRQSKLDEGVLLSWSKNYKARGVQGMDVVESLRQAIDKTGEMDVDVLALVNDTVGTMMTCGYDDQRCEVGVIIGMGTNACYMEELRHIDLVEGDEGRMCVNTEWGAFGDDGTLNDIITDFDREIDAASSNPGKQLFEKMISGMYMGELVRLILLKMTKKGLLFQGQPSDALRTKGKFQTKHIALIEKYKEGMRNTRKILVDLDLSPSEDDCIAVQHVCTIVSFRSANLCAAALAAILTRIRQNRKLKSLRTTVGMDGTVYRTNPQYPKRLHKVVRWLVPECHVRFVLSESGSGKGAAMVTAVAQRLVSQRRQISEMLASFTLSLEQLQGVRDKMRAELERGLKKDTHSTASVKMLPTYVYSIPDGTETGKYLALDLGGTNFRVLVVKIRSGLRRSVRMYNKIYAIPQEIMQGTGEELFDHIVHCISDFLDYMGMKNTRLPLGFTFSFPCRQTGIDKGILVSWTKGFKATDCEGNDVVDMLREAIKRKNEFDLDIVAIVNDTVGTMMTCAYEDPKCEIGLIAGTGSNVCYMEDMRNIETAEGDEGQMCVNTEWGGFGENGCMEDIRTKFDREVDDGSLNVGKQRFEKMTSGMYLGEIVRQILIDLTRRGLLFRGHITECLKTRGIFETKFLSQIESDRLALLQVRSILQHLGLDSTCDDSIIVKEVCGSVSRRAAQLCGAGMAAIVDKIRENRGLDHLDITVGVDGTLYKLHPHFSRILRQTVQGLAPRCDVTFVLSEDGSGKGAALITAVARRLYVETHGTCWGDGGFSTCCSLCLSPQPLGLHPQFNPGRPARPVISQPTGHMSHLNPHQLNRMIAAQLLAYYFTELKDDQVKKIDKYLYSMRFSDEMLLDIMARFKREMENGLGRDTSPTAVVKMLPTFVRSIPDGSEKGDFIALDLGGSNFRILRVKVSHEKKQMVQMESQIYETPEDIIHGSGTHLFDHVAECLGDFMEKQNIKDKKLPVGFTFSFPCVQTKLDESFLLTWTKRFKASGVEGMDVVKLLNKAIKKRGDYEADIMAVVNDTVGTMMTCGFDDQRCEVGIIIGTGTNACYMEELRHIDLVEGDEGRMCVNTEWGAFGDDGTLEDIRTEFDREIDRGSINPGKQLFEKMVSGMYMGELVRLILVKMAKEGLLFEGQITPELLTKEKLETKHVSAIEKSKEGLTKAKEILMRLGVEPSHDDCIAVQHVCAIVSFRSARLIAATLGAVLSRLKDNKGQPRLRTTVGVDGSLYKMHPQYARRLQKTVRRLVPDSDVRFLLSESGSSKGAAMVTAVAYRLAEQTQQIAQTLAEFRLTKEQLLEVKSRMRTEIENGLGKATNDAATVKMLPTFVRSTPDGTENGDFLALDLGGTNFRVLLVKIRSGKRRTVEMHNKIYAIPIDVMQGTGEELFDHIVHCISDFLDYMGMKNTRLPLGFTFSFPCRQTRLDAGILVTWTKGFKATDCEGEDVVGLLREGIKRREEFDLDVVAVVNDTVGTMMTCAYEEPTCEIGLIAGTGSNACYMEEMRNIEMVEGDEGRMCVNMEWGAFGDNGCLDDIRTQYDVAVDELSLNPGKQRYEKMCSGMYLGEIVRNILIDLTKRGFLFRGQISETLKTRSIFETKFLSQIESDRLALLQVRSILQHLGLDSTCDDSIIVKEVCGSVSRRAAQLCGAGMAAIVDKIRENRGLDHLDITVGVDGTLYKLHPHFSRVMHQTVKELAPKCNVNFLLSEDGSGKGAALITALRVMRKVLMCCSSIWSSSEIWMKGHQRNARRNPDRNLQGGKHTCVEFYPVSTARGGSLYPFFKRGSESTMCKCTIRRVITCTTPNIILIIYVKKEEQRSRYQSLLIGLHYPHCHSTIVEPEPTGDVTGKRRCGGGEVLGVLR</sequence>
<dbReference type="InterPro" id="IPR022192">
    <property type="entry name" value="SUV3_C"/>
</dbReference>
<dbReference type="GO" id="GO:0005829">
    <property type="term" value="C:cytosol"/>
    <property type="evidence" value="ECO:0007669"/>
    <property type="project" value="TreeGrafter"/>
</dbReference>
<dbReference type="PRINTS" id="PR00475">
    <property type="entry name" value="HEXOKINASE"/>
</dbReference>
<dbReference type="GO" id="GO:0006096">
    <property type="term" value="P:glycolytic process"/>
    <property type="evidence" value="ECO:0007669"/>
    <property type="project" value="UniProtKB-KW"/>
</dbReference>
<comment type="similarity">
    <text evidence="8">Belongs to the helicase family.</text>
</comment>
<keyword evidence="19" id="KW-0418">Kinase</keyword>
<dbReference type="Pfam" id="PF03727">
    <property type="entry name" value="Hexokinase_2"/>
    <property type="match status" value="4"/>
</dbReference>
<evidence type="ECO:0000256" key="9">
    <source>
        <dbReference type="ARBA" id="ARBA00009100"/>
    </source>
</evidence>
<dbReference type="FunFam" id="3.40.367.20:FF:000020">
    <property type="entry name" value="Hexokinase-1"/>
    <property type="match status" value="2"/>
</dbReference>
<dbReference type="GO" id="GO:0008865">
    <property type="term" value="F:fructokinase activity"/>
    <property type="evidence" value="ECO:0007669"/>
    <property type="project" value="TreeGrafter"/>
</dbReference>
<evidence type="ECO:0000256" key="5">
    <source>
        <dbReference type="ARBA" id="ARBA00004496"/>
    </source>
</evidence>
<dbReference type="GO" id="GO:0019158">
    <property type="term" value="F:mannokinase activity"/>
    <property type="evidence" value="ECO:0007669"/>
    <property type="project" value="TreeGrafter"/>
</dbReference>
<feature type="region of interest" description="Disordered" evidence="33">
    <location>
        <begin position="983"/>
        <end position="1004"/>
    </location>
</feature>
<evidence type="ECO:0000256" key="23">
    <source>
        <dbReference type="ARBA" id="ARBA00022927"/>
    </source>
</evidence>
<dbReference type="GO" id="GO:0031966">
    <property type="term" value="C:mitochondrial membrane"/>
    <property type="evidence" value="ECO:0007669"/>
    <property type="project" value="UniProtKB-SubCell"/>
</dbReference>
<dbReference type="GO" id="GO:0042645">
    <property type="term" value="C:mitochondrial nucleoid"/>
    <property type="evidence" value="ECO:0007669"/>
    <property type="project" value="UniProtKB-SubCell"/>
</dbReference>
<dbReference type="Gene3D" id="2.60.40.640">
    <property type="match status" value="2"/>
</dbReference>
<proteinExistence type="inferred from homology"/>
<dbReference type="InterPro" id="IPR041082">
    <property type="entry name" value="Suv3_C_1"/>
</dbReference>
<evidence type="ECO:0000256" key="21">
    <source>
        <dbReference type="ARBA" id="ARBA00022806"/>
    </source>
</evidence>
<dbReference type="InterPro" id="IPR001650">
    <property type="entry name" value="Helicase_C-like"/>
</dbReference>
<dbReference type="CDD" id="cd17913">
    <property type="entry name" value="DEXQc_Suv3"/>
    <property type="match status" value="1"/>
</dbReference>
<evidence type="ECO:0000256" key="30">
    <source>
        <dbReference type="ARBA" id="ARBA00044613"/>
    </source>
</evidence>
<dbReference type="CDD" id="cd18805">
    <property type="entry name" value="SF2_C_suv3"/>
    <property type="match status" value="1"/>
</dbReference>
<dbReference type="SUPFAM" id="SSF53067">
    <property type="entry name" value="Actin-like ATPase domain"/>
    <property type="match status" value="8"/>
</dbReference>
<evidence type="ECO:0000256" key="26">
    <source>
        <dbReference type="ARBA" id="ARBA00023136"/>
    </source>
</evidence>
<dbReference type="Pfam" id="PF00349">
    <property type="entry name" value="Hexokinase_1"/>
    <property type="match status" value="4"/>
</dbReference>
<keyword evidence="27" id="KW-0324">Glycolysis</keyword>
<comment type="cofactor">
    <cofactor evidence="2">
        <name>Mg(2+)</name>
        <dbReference type="ChEBI" id="CHEBI:18420"/>
    </cofactor>
</comment>
<comment type="pathway">
    <text evidence="6">Carbohydrate degradation; glycolysis; D-glyceraldehyde 3-phosphate and glycerone phosphate from D-glucose: step 1/4.</text>
</comment>
<dbReference type="CDD" id="cd24127">
    <property type="entry name" value="ASKHA_NBD_HK1_meta_rpt2"/>
    <property type="match status" value="1"/>
</dbReference>
<dbReference type="InterPro" id="IPR044774">
    <property type="entry name" value="Suv3_DEXQc"/>
</dbReference>
<evidence type="ECO:0000313" key="35">
    <source>
        <dbReference type="EMBL" id="KAJ8393273.1"/>
    </source>
</evidence>
<feature type="domain" description="Helicase C-terminal" evidence="34">
    <location>
        <begin position="657"/>
        <end position="825"/>
    </location>
</feature>
<dbReference type="Gene3D" id="3.40.50.300">
    <property type="entry name" value="P-loop containing nucleotide triphosphate hydrolases"/>
    <property type="match status" value="2"/>
</dbReference>
<dbReference type="PROSITE" id="PS51194">
    <property type="entry name" value="HELICASE_CTER"/>
    <property type="match status" value="1"/>
</dbReference>
<dbReference type="FunFam" id="3.30.420.40:FF:000015">
    <property type="entry name" value="Hexokinase 1"/>
    <property type="match status" value="4"/>
</dbReference>
<evidence type="ECO:0000256" key="27">
    <source>
        <dbReference type="ARBA" id="ARBA00023152"/>
    </source>
</evidence>
<keyword evidence="14" id="KW-0813">Transport</keyword>
<dbReference type="InterPro" id="IPR028934">
    <property type="entry name" value="Vps26-related"/>
</dbReference>
<evidence type="ECO:0000256" key="32">
    <source>
        <dbReference type="ARBA" id="ARBA00048160"/>
    </source>
</evidence>
<evidence type="ECO:0000256" key="28">
    <source>
        <dbReference type="ARBA" id="ARBA00023271"/>
    </source>
</evidence>
<dbReference type="SMART" id="SM00490">
    <property type="entry name" value="HELICc"/>
    <property type="match status" value="1"/>
</dbReference>
<dbReference type="FunFam" id="2.60.40.640:FF:000001">
    <property type="entry name" value="Vacuolar protein sorting-associated protein 26A"/>
    <property type="match status" value="1"/>
</dbReference>
<dbReference type="InterPro" id="IPR019807">
    <property type="entry name" value="Hexokinase_BS"/>
</dbReference>
<dbReference type="InterPro" id="IPR041453">
    <property type="entry name" value="Suv3_N"/>
</dbReference>
<evidence type="ECO:0000256" key="2">
    <source>
        <dbReference type="ARBA" id="ARBA00001946"/>
    </source>
</evidence>
<evidence type="ECO:0000256" key="8">
    <source>
        <dbReference type="ARBA" id="ARBA00008708"/>
    </source>
</evidence>
<evidence type="ECO:0000256" key="7">
    <source>
        <dbReference type="ARBA" id="ARBA00005028"/>
    </source>
</evidence>
<keyword evidence="25" id="KW-0496">Mitochondrion</keyword>
<comment type="similarity">
    <text evidence="9">Belongs to the VPS26 family.</text>
</comment>
<dbReference type="GO" id="GO:0005536">
    <property type="term" value="F:D-glucose binding"/>
    <property type="evidence" value="ECO:0007669"/>
    <property type="project" value="InterPro"/>
</dbReference>
<evidence type="ECO:0000256" key="19">
    <source>
        <dbReference type="ARBA" id="ARBA00022777"/>
    </source>
</evidence>
<comment type="cofactor">
    <cofactor evidence="1">
        <name>Mn(2+)</name>
        <dbReference type="ChEBI" id="CHEBI:29035"/>
    </cofactor>
</comment>
<comment type="caution">
    <text evidence="35">The sequence shown here is derived from an EMBL/GenBank/DDBJ whole genome shotgun (WGS) entry which is preliminary data.</text>
</comment>
<feature type="region of interest" description="Disordered" evidence="33">
    <location>
        <begin position="331"/>
        <end position="366"/>
    </location>
</feature>
<dbReference type="Proteomes" id="UP001221898">
    <property type="component" value="Unassembled WGS sequence"/>
</dbReference>
<dbReference type="Gene3D" id="1.20.272.40">
    <property type="match status" value="1"/>
</dbReference>
<evidence type="ECO:0000256" key="6">
    <source>
        <dbReference type="ARBA" id="ARBA00004888"/>
    </source>
</evidence>
<dbReference type="SUPFAM" id="SSF52540">
    <property type="entry name" value="P-loop containing nucleoside triphosphate hydrolases"/>
    <property type="match status" value="2"/>
</dbReference>
<dbReference type="FunFam" id="3.40.367.20:FF:000001">
    <property type="entry name" value="Hexokinase 1"/>
    <property type="match status" value="2"/>
</dbReference>
<dbReference type="PANTHER" id="PTHR19443">
    <property type="entry name" value="HEXOKINASE"/>
    <property type="match status" value="1"/>
</dbReference>
<dbReference type="FunFam" id="1.10.1740.140:FF:000001">
    <property type="entry name" value="ATP-dependent RNA helicase SUPV3L1, mitochondrial"/>
    <property type="match status" value="1"/>
</dbReference>
<dbReference type="GO" id="GO:0005524">
    <property type="term" value="F:ATP binding"/>
    <property type="evidence" value="ECO:0007669"/>
    <property type="project" value="UniProtKB-KW"/>
</dbReference>
<dbReference type="GO" id="GO:0004340">
    <property type="term" value="F:glucokinase activity"/>
    <property type="evidence" value="ECO:0007669"/>
    <property type="project" value="TreeGrafter"/>
</dbReference>
<dbReference type="InterPro" id="IPR055206">
    <property type="entry name" value="DEXQc_SUV3"/>
</dbReference>
<gene>
    <name evidence="35" type="ORF">AAFF_G00063450</name>
</gene>